<proteinExistence type="predicted"/>
<dbReference type="EMBL" id="MU853406">
    <property type="protein sequence ID" value="KAK4135240.1"/>
    <property type="molecule type" value="Genomic_DNA"/>
</dbReference>
<organism evidence="2 3">
    <name type="scientific">Trichocladium antarcticum</name>
    <dbReference type="NCBI Taxonomy" id="1450529"/>
    <lineage>
        <taxon>Eukaryota</taxon>
        <taxon>Fungi</taxon>
        <taxon>Dikarya</taxon>
        <taxon>Ascomycota</taxon>
        <taxon>Pezizomycotina</taxon>
        <taxon>Sordariomycetes</taxon>
        <taxon>Sordariomycetidae</taxon>
        <taxon>Sordariales</taxon>
        <taxon>Chaetomiaceae</taxon>
        <taxon>Trichocladium</taxon>
    </lineage>
</organism>
<evidence type="ECO:0000313" key="2">
    <source>
        <dbReference type="EMBL" id="KAK4135240.1"/>
    </source>
</evidence>
<protein>
    <recommendedName>
        <fullName evidence="4">Transcription factor hoxa13</fullName>
    </recommendedName>
</protein>
<feature type="compositionally biased region" description="Low complexity" evidence="1">
    <location>
        <begin position="281"/>
        <end position="323"/>
    </location>
</feature>
<comment type="caution">
    <text evidence="2">The sequence shown here is derived from an EMBL/GenBank/DDBJ whole genome shotgun (WGS) entry which is preliminary data.</text>
</comment>
<reference evidence="2" key="2">
    <citation type="submission" date="2023-05" db="EMBL/GenBank/DDBJ databases">
        <authorList>
            <consortium name="Lawrence Berkeley National Laboratory"/>
            <person name="Steindorff A."/>
            <person name="Hensen N."/>
            <person name="Bonometti L."/>
            <person name="Westerberg I."/>
            <person name="Brannstrom I.O."/>
            <person name="Guillou S."/>
            <person name="Cros-Aarteil S."/>
            <person name="Calhoun S."/>
            <person name="Haridas S."/>
            <person name="Kuo A."/>
            <person name="Mondo S."/>
            <person name="Pangilinan J."/>
            <person name="Riley R."/>
            <person name="Labutti K."/>
            <person name="Andreopoulos B."/>
            <person name="Lipzen A."/>
            <person name="Chen C."/>
            <person name="Yanf M."/>
            <person name="Daum C."/>
            <person name="Ng V."/>
            <person name="Clum A."/>
            <person name="Ohm R."/>
            <person name="Martin F."/>
            <person name="Silar P."/>
            <person name="Natvig D."/>
            <person name="Lalanne C."/>
            <person name="Gautier V."/>
            <person name="Ament-Velasquez S.L."/>
            <person name="Kruys A."/>
            <person name="Hutchinson M.I."/>
            <person name="Powell A.J."/>
            <person name="Barry K."/>
            <person name="Miller A.N."/>
            <person name="Grigoriev I.V."/>
            <person name="Debuchy R."/>
            <person name="Gladieux P."/>
            <person name="Thoren M.H."/>
            <person name="Johannesson H."/>
        </authorList>
    </citation>
    <scope>NUCLEOTIDE SEQUENCE</scope>
    <source>
        <strain evidence="2">CBS 123565</strain>
    </source>
</reference>
<keyword evidence="3" id="KW-1185">Reference proteome</keyword>
<feature type="region of interest" description="Disordered" evidence="1">
    <location>
        <begin position="660"/>
        <end position="715"/>
    </location>
</feature>
<feature type="region of interest" description="Disordered" evidence="1">
    <location>
        <begin position="273"/>
        <end position="362"/>
    </location>
</feature>
<sequence>MDDANGTTVKAPRATGINGAIKLPPNGHAVGPNTRARPRGPGVFARAASIIARLLTWYSILTILFRCPASREACDETSPRICRPYFQLRGAAAPLVEPYYTTYAAPYIELVRPYYNTVNRSIIAPTRGVAKQYGAPRLHQAQALSNAQWEKHIEPQVAKYQGLAKTQYDQSLAPHINRVSTAVGPYCEVARTNTLQAYHGLLLPAYQYVQPHLRDGYQTTSAFIGATVVPGFAWAWNKTYVFLDGTIWPHVRAVYVQNVEPQLIKIGTRLGQYSSGKKSVPRAPTDSSTSAPAQTSSSFTKPAVSATSTATSSLAAAPSASVAHGENERSAAEPAQPRAPIEHIPPPEVDEKLEQDDPTRRSTREIVAADLKDWQERYAKAADEGAAEIDGRVQEIAKRMIRRNAGTMGKSLLAQLQDASVSELVALRRTVLAVIGAVNKGDATAEEAQEQLVRAVRQAGMAVKEKAQDVRTWRENYEAEMQTSITKAAETHFGILENIRDLALQKIGMKWAWMDGVTYKDWAKYHLLKSRFEEWKGDLENLIVTHPSLEAAQAEGANIEDEAMKVAAATARELARLKQVANWKLVAGDDTPEFDSTLTQQAAEAAEAAKRAAESAAATVVESAQEAKDAVVDGLSGGVSLASEAVDKASDEVVALVPAASQPAEDAEGTSELPDTQAAPPASEEISSVVEPTSEATLNAEDVSGSDEAAAEDPATPVVASSLMFETAVMVGNATELADDDAAGPVALPVEDLHQTEPETPNSAEDLATELPVTASVKPVLFGVAAQAVPSRVPILDDDVLDDVASAVDSMREDLKAAYSDTMSRANEQYSQALSIVSAQIRGTQEPAQKRMLASVTAAYSKAMASASARMDAALKAASGQLHGTTTKTGILPTTLPGVDWSCIESIAAERLRQGRALAEEQYESAKIAVGLATPTPSTPAEHVGRALDLAKHNYYAGIGLAQARYSEFLAAASSALSSMTATPTPTDLGGTASSIASAAGGSACSAASAVGEGAASVLSAASAAGYDRAAAARDMVGDGWDAVVTKISIQVYGAPTPPPHSFLRGPGALSPRSVLDGAAVAASVATACASVGSDEVVRQCSAAYSVVLELLDAGEPSWSRSAVARLGAVYATAASLAGAAQETAAAAVAGAGEAVKRAGGGVASAAGEAAEAVRDTVSQARDEL</sequence>
<reference evidence="2" key="1">
    <citation type="journal article" date="2023" name="Mol. Phylogenet. Evol.">
        <title>Genome-scale phylogeny and comparative genomics of the fungal order Sordariales.</title>
        <authorList>
            <person name="Hensen N."/>
            <person name="Bonometti L."/>
            <person name="Westerberg I."/>
            <person name="Brannstrom I.O."/>
            <person name="Guillou S."/>
            <person name="Cros-Aarteil S."/>
            <person name="Calhoun S."/>
            <person name="Haridas S."/>
            <person name="Kuo A."/>
            <person name="Mondo S."/>
            <person name="Pangilinan J."/>
            <person name="Riley R."/>
            <person name="LaButti K."/>
            <person name="Andreopoulos B."/>
            <person name="Lipzen A."/>
            <person name="Chen C."/>
            <person name="Yan M."/>
            <person name="Daum C."/>
            <person name="Ng V."/>
            <person name="Clum A."/>
            <person name="Steindorff A."/>
            <person name="Ohm R.A."/>
            <person name="Martin F."/>
            <person name="Silar P."/>
            <person name="Natvig D.O."/>
            <person name="Lalanne C."/>
            <person name="Gautier V."/>
            <person name="Ament-Velasquez S.L."/>
            <person name="Kruys A."/>
            <person name="Hutchinson M.I."/>
            <person name="Powell A.J."/>
            <person name="Barry K."/>
            <person name="Miller A.N."/>
            <person name="Grigoriev I.V."/>
            <person name="Debuchy R."/>
            <person name="Gladieux P."/>
            <person name="Hiltunen Thoren M."/>
            <person name="Johannesson H."/>
        </authorList>
    </citation>
    <scope>NUCLEOTIDE SEQUENCE</scope>
    <source>
        <strain evidence="2">CBS 123565</strain>
    </source>
</reference>
<evidence type="ECO:0000313" key="3">
    <source>
        <dbReference type="Proteomes" id="UP001304895"/>
    </source>
</evidence>
<dbReference type="Proteomes" id="UP001304895">
    <property type="component" value="Unassembled WGS sequence"/>
</dbReference>
<gene>
    <name evidence="2" type="ORF">BT67DRAFT_494051</name>
</gene>
<accession>A0AAN6UME6</accession>
<dbReference type="AlphaFoldDB" id="A0AAN6UME6"/>
<dbReference type="PANTHER" id="PTHR23242:SF9">
    <property type="entry name" value="TRANSCRIPTION FACTOR HOXA13"/>
    <property type="match status" value="1"/>
</dbReference>
<feature type="region of interest" description="Disordered" evidence="1">
    <location>
        <begin position="1166"/>
        <end position="1185"/>
    </location>
</feature>
<dbReference type="PANTHER" id="PTHR23242">
    <property type="entry name" value="TRANSCRIPTION FACTOR HOXA13"/>
    <property type="match status" value="1"/>
</dbReference>
<feature type="compositionally biased region" description="Basic and acidic residues" evidence="1">
    <location>
        <begin position="349"/>
        <end position="362"/>
    </location>
</feature>
<name>A0AAN6UME6_9PEZI</name>
<evidence type="ECO:0008006" key="4">
    <source>
        <dbReference type="Google" id="ProtNLM"/>
    </source>
</evidence>
<evidence type="ECO:0000256" key="1">
    <source>
        <dbReference type="SAM" id="MobiDB-lite"/>
    </source>
</evidence>